<organism evidence="1 2">
    <name type="scientific">Lentithecium fluviatile CBS 122367</name>
    <dbReference type="NCBI Taxonomy" id="1168545"/>
    <lineage>
        <taxon>Eukaryota</taxon>
        <taxon>Fungi</taxon>
        <taxon>Dikarya</taxon>
        <taxon>Ascomycota</taxon>
        <taxon>Pezizomycotina</taxon>
        <taxon>Dothideomycetes</taxon>
        <taxon>Pleosporomycetidae</taxon>
        <taxon>Pleosporales</taxon>
        <taxon>Massarineae</taxon>
        <taxon>Lentitheciaceae</taxon>
        <taxon>Lentithecium</taxon>
    </lineage>
</organism>
<dbReference type="EMBL" id="MU005586">
    <property type="protein sequence ID" value="KAF2682789.1"/>
    <property type="molecule type" value="Genomic_DNA"/>
</dbReference>
<reference evidence="1" key="1">
    <citation type="journal article" date="2020" name="Stud. Mycol.">
        <title>101 Dothideomycetes genomes: a test case for predicting lifestyles and emergence of pathogens.</title>
        <authorList>
            <person name="Haridas S."/>
            <person name="Albert R."/>
            <person name="Binder M."/>
            <person name="Bloem J."/>
            <person name="Labutti K."/>
            <person name="Salamov A."/>
            <person name="Andreopoulos B."/>
            <person name="Baker S."/>
            <person name="Barry K."/>
            <person name="Bills G."/>
            <person name="Bluhm B."/>
            <person name="Cannon C."/>
            <person name="Castanera R."/>
            <person name="Culley D."/>
            <person name="Daum C."/>
            <person name="Ezra D."/>
            <person name="Gonzalez J."/>
            <person name="Henrissat B."/>
            <person name="Kuo A."/>
            <person name="Liang C."/>
            <person name="Lipzen A."/>
            <person name="Lutzoni F."/>
            <person name="Magnuson J."/>
            <person name="Mondo S."/>
            <person name="Nolan M."/>
            <person name="Ohm R."/>
            <person name="Pangilinan J."/>
            <person name="Park H.-J."/>
            <person name="Ramirez L."/>
            <person name="Alfaro M."/>
            <person name="Sun H."/>
            <person name="Tritt A."/>
            <person name="Yoshinaga Y."/>
            <person name="Zwiers L.-H."/>
            <person name="Turgeon B."/>
            <person name="Goodwin S."/>
            <person name="Spatafora J."/>
            <person name="Crous P."/>
            <person name="Grigoriev I."/>
        </authorList>
    </citation>
    <scope>NUCLEOTIDE SEQUENCE</scope>
    <source>
        <strain evidence="1">CBS 122367</strain>
    </source>
</reference>
<proteinExistence type="predicted"/>
<sequence length="161" mass="17382">MLWPRGFVLDHTSGKGVWGQSDQSICASRLFYAHLPPHSGTAPVCLAACFGRVNRGPTPGLSTCRFILHPRRPRSRQRRICPSLRRGANKGGISSISSNNPALIGGVSTPPLSSHSRGLHTRAFATAAPRPPHLPVTAHVACGRPRFGRTRQRTIQSAALR</sequence>
<dbReference type="Proteomes" id="UP000799291">
    <property type="component" value="Unassembled WGS sequence"/>
</dbReference>
<accession>A0A6G1IY20</accession>
<evidence type="ECO:0000313" key="2">
    <source>
        <dbReference type="Proteomes" id="UP000799291"/>
    </source>
</evidence>
<keyword evidence="2" id="KW-1185">Reference proteome</keyword>
<name>A0A6G1IY20_9PLEO</name>
<evidence type="ECO:0000313" key="1">
    <source>
        <dbReference type="EMBL" id="KAF2682789.1"/>
    </source>
</evidence>
<dbReference type="AlphaFoldDB" id="A0A6G1IY20"/>
<protein>
    <submittedName>
        <fullName evidence="1">Uncharacterized protein</fullName>
    </submittedName>
</protein>
<gene>
    <name evidence="1" type="ORF">K458DRAFT_55566</name>
</gene>